<evidence type="ECO:0000256" key="1">
    <source>
        <dbReference type="ARBA" id="ARBA00023002"/>
    </source>
</evidence>
<dbReference type="Proteomes" id="UP000248857">
    <property type="component" value="Unassembled WGS sequence"/>
</dbReference>
<comment type="caution">
    <text evidence="2">The sequence shown here is derived from an EMBL/GenBank/DDBJ whole genome shotgun (WGS) entry which is preliminary data.</text>
</comment>
<dbReference type="SUPFAM" id="SSF51735">
    <property type="entry name" value="NAD(P)-binding Rossmann-fold domains"/>
    <property type="match status" value="1"/>
</dbReference>
<keyword evidence="1" id="KW-0560">Oxidoreductase</keyword>
<dbReference type="PANTHER" id="PTHR43157:SF31">
    <property type="entry name" value="PHOSPHATIDYLINOSITOL-GLYCAN BIOSYNTHESIS CLASS F PROTEIN"/>
    <property type="match status" value="1"/>
</dbReference>
<gene>
    <name evidence="2" type="ORF">C1752_12969</name>
</gene>
<accession>A0A2W1J8D9</accession>
<keyword evidence="3" id="KW-1185">Reference proteome</keyword>
<sequence length="202" mass="21798">MIPPYTKTEDGFESQMGVNHLGHFLLTTLLIDLMPDTSEARVVSLSSNAHKLGKINFDDLQSERNYSRFCAYAQSKLACLMFANELSRKLVASDRQTLSVCAHPGGSDTELSRHMSTGTIKLLKLSGLSLITHSPAEAAQPTLYAALAPDVSGGDYFGPQGFLEMSGKPGKVSQSNSAQNRGVAQQLWETSEDLTGAADLCR</sequence>
<name>A0A2W1J8D9_9CYAN</name>
<dbReference type="EMBL" id="PQWO01000038">
    <property type="protein sequence ID" value="PZD70416.1"/>
    <property type="molecule type" value="Genomic_DNA"/>
</dbReference>
<organism evidence="2 3">
    <name type="scientific">Acaryochloris thomasi RCC1774</name>
    <dbReference type="NCBI Taxonomy" id="1764569"/>
    <lineage>
        <taxon>Bacteria</taxon>
        <taxon>Bacillati</taxon>
        <taxon>Cyanobacteriota</taxon>
        <taxon>Cyanophyceae</taxon>
        <taxon>Acaryochloridales</taxon>
        <taxon>Acaryochloridaceae</taxon>
        <taxon>Acaryochloris</taxon>
        <taxon>Acaryochloris thomasi</taxon>
    </lineage>
</organism>
<protein>
    <submittedName>
        <fullName evidence="2">Uncharacterized protein</fullName>
    </submittedName>
</protein>
<dbReference type="InterPro" id="IPR036291">
    <property type="entry name" value="NAD(P)-bd_dom_sf"/>
</dbReference>
<dbReference type="PANTHER" id="PTHR43157">
    <property type="entry name" value="PHOSPHATIDYLINOSITOL-GLYCAN BIOSYNTHESIS CLASS F PROTEIN-RELATED"/>
    <property type="match status" value="1"/>
</dbReference>
<proteinExistence type="predicted"/>
<dbReference type="GO" id="GO:0016491">
    <property type="term" value="F:oxidoreductase activity"/>
    <property type="evidence" value="ECO:0007669"/>
    <property type="project" value="UniProtKB-KW"/>
</dbReference>
<dbReference type="Gene3D" id="3.40.50.720">
    <property type="entry name" value="NAD(P)-binding Rossmann-like Domain"/>
    <property type="match status" value="1"/>
</dbReference>
<reference evidence="2 3" key="1">
    <citation type="journal article" date="2018" name="Sci. Rep.">
        <title>A novel species of the marine cyanobacterium Acaryochloris with a unique pigment content and lifestyle.</title>
        <authorList>
            <person name="Partensky F."/>
            <person name="Six C."/>
            <person name="Ratin M."/>
            <person name="Garczarek L."/>
            <person name="Vaulot D."/>
            <person name="Probert I."/>
            <person name="Calteau A."/>
            <person name="Gourvil P."/>
            <person name="Marie D."/>
            <person name="Grebert T."/>
            <person name="Bouchier C."/>
            <person name="Le Panse S."/>
            <person name="Gachenot M."/>
            <person name="Rodriguez F."/>
            <person name="Garrido J.L."/>
        </authorList>
    </citation>
    <scope>NUCLEOTIDE SEQUENCE [LARGE SCALE GENOMIC DNA]</scope>
    <source>
        <strain evidence="2 3">RCC1774</strain>
    </source>
</reference>
<evidence type="ECO:0000313" key="2">
    <source>
        <dbReference type="EMBL" id="PZD70416.1"/>
    </source>
</evidence>
<dbReference type="InterPro" id="IPR002347">
    <property type="entry name" value="SDR_fam"/>
</dbReference>
<dbReference type="AlphaFoldDB" id="A0A2W1J8D9"/>
<dbReference type="Pfam" id="PF00106">
    <property type="entry name" value="adh_short"/>
    <property type="match status" value="1"/>
</dbReference>
<evidence type="ECO:0000313" key="3">
    <source>
        <dbReference type="Proteomes" id="UP000248857"/>
    </source>
</evidence>